<comment type="caution">
    <text evidence="1">The sequence shown here is derived from an EMBL/GenBank/DDBJ whole genome shotgun (WGS) entry which is preliminary data.</text>
</comment>
<accession>A0A9D4NDC4</accession>
<proteinExistence type="predicted"/>
<keyword evidence="2" id="KW-1185">Reference proteome</keyword>
<dbReference type="Proteomes" id="UP000828390">
    <property type="component" value="Unassembled WGS sequence"/>
</dbReference>
<dbReference type="EMBL" id="JAIWYP010000001">
    <property type="protein sequence ID" value="KAH3891192.1"/>
    <property type="molecule type" value="Genomic_DNA"/>
</dbReference>
<reference evidence="1" key="1">
    <citation type="journal article" date="2019" name="bioRxiv">
        <title>The Genome of the Zebra Mussel, Dreissena polymorpha: A Resource for Invasive Species Research.</title>
        <authorList>
            <person name="McCartney M.A."/>
            <person name="Auch B."/>
            <person name="Kono T."/>
            <person name="Mallez S."/>
            <person name="Zhang Y."/>
            <person name="Obille A."/>
            <person name="Becker A."/>
            <person name="Abrahante J.E."/>
            <person name="Garbe J."/>
            <person name="Badalamenti J.P."/>
            <person name="Herman A."/>
            <person name="Mangelson H."/>
            <person name="Liachko I."/>
            <person name="Sullivan S."/>
            <person name="Sone E.D."/>
            <person name="Koren S."/>
            <person name="Silverstein K.A.T."/>
            <person name="Beckman K.B."/>
            <person name="Gohl D.M."/>
        </authorList>
    </citation>
    <scope>NUCLEOTIDE SEQUENCE</scope>
    <source>
        <strain evidence="1">Duluth1</strain>
        <tissue evidence="1">Whole animal</tissue>
    </source>
</reference>
<evidence type="ECO:0000313" key="1">
    <source>
        <dbReference type="EMBL" id="KAH3891192.1"/>
    </source>
</evidence>
<name>A0A9D4NDC4_DREPO</name>
<dbReference type="AlphaFoldDB" id="A0A9D4NDC4"/>
<evidence type="ECO:0000313" key="2">
    <source>
        <dbReference type="Proteomes" id="UP000828390"/>
    </source>
</evidence>
<organism evidence="1 2">
    <name type="scientific">Dreissena polymorpha</name>
    <name type="common">Zebra mussel</name>
    <name type="synonym">Mytilus polymorpha</name>
    <dbReference type="NCBI Taxonomy" id="45954"/>
    <lineage>
        <taxon>Eukaryota</taxon>
        <taxon>Metazoa</taxon>
        <taxon>Spiralia</taxon>
        <taxon>Lophotrochozoa</taxon>
        <taxon>Mollusca</taxon>
        <taxon>Bivalvia</taxon>
        <taxon>Autobranchia</taxon>
        <taxon>Heteroconchia</taxon>
        <taxon>Euheterodonta</taxon>
        <taxon>Imparidentia</taxon>
        <taxon>Neoheterodontei</taxon>
        <taxon>Myida</taxon>
        <taxon>Dreissenoidea</taxon>
        <taxon>Dreissenidae</taxon>
        <taxon>Dreissena</taxon>
    </lineage>
</organism>
<gene>
    <name evidence="1" type="ORF">DPMN_015282</name>
</gene>
<reference evidence="1" key="2">
    <citation type="submission" date="2020-11" db="EMBL/GenBank/DDBJ databases">
        <authorList>
            <person name="McCartney M.A."/>
            <person name="Auch B."/>
            <person name="Kono T."/>
            <person name="Mallez S."/>
            <person name="Becker A."/>
            <person name="Gohl D.M."/>
            <person name="Silverstein K.A.T."/>
            <person name="Koren S."/>
            <person name="Bechman K.B."/>
            <person name="Herman A."/>
            <person name="Abrahante J.E."/>
            <person name="Garbe J."/>
        </authorList>
    </citation>
    <scope>NUCLEOTIDE SEQUENCE</scope>
    <source>
        <strain evidence="1">Duluth1</strain>
        <tissue evidence="1">Whole animal</tissue>
    </source>
</reference>
<protein>
    <submittedName>
        <fullName evidence="1">Uncharacterized protein</fullName>
    </submittedName>
</protein>
<sequence length="104" mass="12153">MRPHGTRTRIRERRAWKSNGSLGNRIRIGRSLFLTIQRSGKDVSYFACLAVCCRPSPIMRKKSDAEPEAIFKHTRHGVRRYSRDVKRWFTAGLSEDHRRKTGIL</sequence>